<feature type="signal peptide" evidence="3">
    <location>
        <begin position="1"/>
        <end position="20"/>
    </location>
</feature>
<accession>A0A4U8YVD0</accession>
<dbReference type="InterPro" id="IPR001283">
    <property type="entry name" value="CRISP-related"/>
</dbReference>
<dbReference type="PROSITE" id="PS01009">
    <property type="entry name" value="CRISP_1"/>
    <property type="match status" value="1"/>
</dbReference>
<proteinExistence type="evidence at transcript level"/>
<dbReference type="InterPro" id="IPR034113">
    <property type="entry name" value="SCP_GAPR1-like"/>
</dbReference>
<feature type="domain" description="ShKT" evidence="4">
    <location>
        <begin position="24"/>
        <end position="61"/>
    </location>
</feature>
<evidence type="ECO:0000256" key="1">
    <source>
        <dbReference type="ARBA" id="ARBA00022656"/>
    </source>
</evidence>
<name>A0A4U8YVD0_OULSP</name>
<dbReference type="Gene3D" id="3.40.33.10">
    <property type="entry name" value="CAP"/>
    <property type="match status" value="1"/>
</dbReference>
<dbReference type="InterPro" id="IPR018244">
    <property type="entry name" value="Allrgn_V5/Tpx1_CS"/>
</dbReference>
<comment type="caution">
    <text evidence="2">Lacks conserved residue(s) required for the propagation of feature annotation.</text>
</comment>
<keyword evidence="1" id="KW-0800">Toxin</keyword>
<reference evidence="5" key="1">
    <citation type="submission" date="2019-03" db="EMBL/GenBank/DDBJ databases">
        <authorList>
            <person name="Mitchell L M."/>
        </authorList>
    </citation>
    <scope>NUCLEOTIDE SEQUENCE</scope>
    <source>
        <tissue evidence="5">Tentacle</tissue>
    </source>
</reference>
<dbReference type="GO" id="GO:0005576">
    <property type="term" value="C:extracellular region"/>
    <property type="evidence" value="ECO:0007669"/>
    <property type="project" value="InterPro"/>
</dbReference>
<dbReference type="PRINTS" id="PR00837">
    <property type="entry name" value="V5TPXLIKE"/>
</dbReference>
<gene>
    <name evidence="5" type="primary">U-AITX-Oulsp45</name>
</gene>
<dbReference type="AlphaFoldDB" id="A0A4U8YVD0"/>
<dbReference type="CDD" id="cd05382">
    <property type="entry name" value="CAP_GAPR1-like"/>
    <property type="match status" value="1"/>
</dbReference>
<feature type="chain" id="PRO_5020448512" evidence="3">
    <location>
        <begin position="21"/>
        <end position="228"/>
    </location>
</feature>
<dbReference type="EMBL" id="LR535967">
    <property type="protein sequence ID" value="VFU02981.1"/>
    <property type="molecule type" value="mRNA"/>
</dbReference>
<evidence type="ECO:0000256" key="3">
    <source>
        <dbReference type="SAM" id="SignalP"/>
    </source>
</evidence>
<dbReference type="Pfam" id="PF01549">
    <property type="entry name" value="ShK"/>
    <property type="match status" value="1"/>
</dbReference>
<dbReference type="GO" id="GO:0090729">
    <property type="term" value="F:toxin activity"/>
    <property type="evidence" value="ECO:0007669"/>
    <property type="project" value="UniProtKB-KW"/>
</dbReference>
<keyword evidence="3" id="KW-0732">Signal</keyword>
<dbReference type="PANTHER" id="PTHR10334">
    <property type="entry name" value="CYSTEINE-RICH SECRETORY PROTEIN-RELATED"/>
    <property type="match status" value="1"/>
</dbReference>
<dbReference type="Pfam" id="PF00188">
    <property type="entry name" value="CAP"/>
    <property type="match status" value="1"/>
</dbReference>
<dbReference type="PROSITE" id="PS51670">
    <property type="entry name" value="SHKT"/>
    <property type="match status" value="1"/>
</dbReference>
<dbReference type="InterPro" id="IPR035940">
    <property type="entry name" value="CAP_sf"/>
</dbReference>
<dbReference type="SMART" id="SM00198">
    <property type="entry name" value="SCP"/>
    <property type="match status" value="1"/>
</dbReference>
<organism evidence="5">
    <name type="scientific">Oulactis sp.</name>
    <name type="common">Sea anemone</name>
    <dbReference type="NCBI Taxonomy" id="2093647"/>
    <lineage>
        <taxon>Eukaryota</taxon>
        <taxon>Metazoa</taxon>
        <taxon>Cnidaria</taxon>
        <taxon>Anthozoa</taxon>
        <taxon>Hexacorallia</taxon>
        <taxon>Actiniaria</taxon>
        <taxon>Actiniidae</taxon>
        <taxon>Oulactis</taxon>
    </lineage>
</organism>
<protein>
    <submittedName>
        <fullName evidence="5">mRNA</fullName>
    </submittedName>
</protein>
<evidence type="ECO:0000256" key="2">
    <source>
        <dbReference type="PROSITE-ProRule" id="PRU01005"/>
    </source>
</evidence>
<dbReference type="InterPro" id="IPR014044">
    <property type="entry name" value="CAP_dom"/>
</dbReference>
<dbReference type="FunFam" id="3.40.33.10:FF:000002">
    <property type="entry name" value="Golgi-associated plant pathogenesis-related protein 1"/>
    <property type="match status" value="1"/>
</dbReference>
<dbReference type="SUPFAM" id="SSF55797">
    <property type="entry name" value="PR-1-like"/>
    <property type="match status" value="1"/>
</dbReference>
<dbReference type="InterPro" id="IPR003582">
    <property type="entry name" value="ShKT_dom"/>
</dbReference>
<dbReference type="Gene3D" id="1.10.10.1940">
    <property type="match status" value="1"/>
</dbReference>
<sequence length="228" mass="24498">MMLKCVLMCVFIPLLQVTSAIPDCDSSYSDNSGCPHWLQYCDNSLYEAFMNANCLAACGKCQAAPTSPPPYTTPEKISFDVSECLTANNLNRSSHQATDLQWDATLASASADWALTLAQQNSMQHSSGPYGENLYYSSTSNIGTVASCKDAVEAWYSEIAYYDYNNPGFASNTGHFTQVVWKATTHVGVGIAAVTSGGFTSTYVVARYTPAGNLQGAFAANVLPPSRK</sequence>
<evidence type="ECO:0000259" key="4">
    <source>
        <dbReference type="PROSITE" id="PS51670"/>
    </source>
</evidence>
<evidence type="ECO:0000313" key="5">
    <source>
        <dbReference type="EMBL" id="VFU02981.1"/>
    </source>
</evidence>